<dbReference type="InterPro" id="IPR043128">
    <property type="entry name" value="Rev_trsase/Diguanyl_cyclase"/>
</dbReference>
<organism evidence="2 3">
    <name type="scientific">Tanacetum coccineum</name>
    <dbReference type="NCBI Taxonomy" id="301880"/>
    <lineage>
        <taxon>Eukaryota</taxon>
        <taxon>Viridiplantae</taxon>
        <taxon>Streptophyta</taxon>
        <taxon>Embryophyta</taxon>
        <taxon>Tracheophyta</taxon>
        <taxon>Spermatophyta</taxon>
        <taxon>Magnoliopsida</taxon>
        <taxon>eudicotyledons</taxon>
        <taxon>Gunneridae</taxon>
        <taxon>Pentapetalae</taxon>
        <taxon>asterids</taxon>
        <taxon>campanulids</taxon>
        <taxon>Asterales</taxon>
        <taxon>Asteraceae</taxon>
        <taxon>Asteroideae</taxon>
        <taxon>Anthemideae</taxon>
        <taxon>Anthemidinae</taxon>
        <taxon>Tanacetum</taxon>
    </lineage>
</organism>
<dbReference type="Gene3D" id="3.30.70.270">
    <property type="match status" value="1"/>
</dbReference>
<comment type="caution">
    <text evidence="2">The sequence shown here is derived from an EMBL/GenBank/DDBJ whole genome shotgun (WGS) entry which is preliminary data.</text>
</comment>
<sequence length="414" mass="46983">MITIFEPILANTLVYIDDILLFSPDEQSHAKLLSKFYSIVTKYGIMLSEKKMEVEVTTIQFLDMEISDGKYQPQPHVAQELLKFPNELSSQKMIQQFLGQTEAVKAIKYLAKKMPPLKIPASAEKRILQTDASDECWGAIHVTYQVVSERLDADLQGTPTDQTTYRRMIGGLMYLTASQPDIAFATFVCARYQARPTVTSKRSNGSSGCKDDCKSTSGGVQFLGGKLVSWSSKKQDCTAMSTAGLNYVSLLHGCAQYWFYNGVEDIISFKTTGRLQPLDISFARYSPNAMTTTDTMGRISIILAFIIQLSFDSYQVYKDHLSQLARCDIHEEYFLIMKTSKTKLGCDTSWMITEDIQLHGDIDKQEIYVALIDENLAFERIERWWMRQEMLLMIVLIPWNDESNIPGTKIAQEL</sequence>
<dbReference type="PANTHER" id="PTHR11439:SF483">
    <property type="entry name" value="PEPTIDE SYNTHASE GLIP-LIKE, PUTATIVE (AFU_ORTHOLOGUE AFUA_3G12920)-RELATED"/>
    <property type="match status" value="1"/>
</dbReference>
<proteinExistence type="predicted"/>
<gene>
    <name evidence="2" type="ORF">Tco_0656762</name>
</gene>
<dbReference type="EMBL" id="BQNB010009329">
    <property type="protein sequence ID" value="GJS61978.1"/>
    <property type="molecule type" value="Genomic_DNA"/>
</dbReference>
<evidence type="ECO:0000313" key="2">
    <source>
        <dbReference type="EMBL" id="GJS61978.1"/>
    </source>
</evidence>
<dbReference type="PANTHER" id="PTHR11439">
    <property type="entry name" value="GAG-POL-RELATED RETROTRANSPOSON"/>
    <property type="match status" value="1"/>
</dbReference>
<reference evidence="2" key="2">
    <citation type="submission" date="2022-01" db="EMBL/GenBank/DDBJ databases">
        <authorList>
            <person name="Yamashiro T."/>
            <person name="Shiraishi A."/>
            <person name="Satake H."/>
            <person name="Nakayama K."/>
        </authorList>
    </citation>
    <scope>NUCLEOTIDE SEQUENCE</scope>
</reference>
<dbReference type="InterPro" id="IPR043502">
    <property type="entry name" value="DNA/RNA_pol_sf"/>
</dbReference>
<dbReference type="InterPro" id="IPR000477">
    <property type="entry name" value="RT_dom"/>
</dbReference>
<protein>
    <submittedName>
        <fullName evidence="2">Reverse transcriptase domain, viral movement protein</fullName>
    </submittedName>
</protein>
<dbReference type="Proteomes" id="UP001151760">
    <property type="component" value="Unassembled WGS sequence"/>
</dbReference>
<accession>A0ABQ4X9N4</accession>
<feature type="domain" description="Reverse transcriptase" evidence="1">
    <location>
        <begin position="1"/>
        <end position="66"/>
    </location>
</feature>
<dbReference type="SUPFAM" id="SSF56672">
    <property type="entry name" value="DNA/RNA polymerases"/>
    <property type="match status" value="1"/>
</dbReference>
<name>A0ABQ4X9N4_9ASTR</name>
<dbReference type="GO" id="GO:0046740">
    <property type="term" value="P:transport of virus in host, cell to cell"/>
    <property type="evidence" value="ECO:0007669"/>
    <property type="project" value="UniProtKB-KW"/>
</dbReference>
<keyword evidence="2" id="KW-0813">Transport</keyword>
<reference evidence="2" key="1">
    <citation type="journal article" date="2022" name="Int. J. Mol. Sci.">
        <title>Draft Genome of Tanacetum Coccineum: Genomic Comparison of Closely Related Tanacetum-Family Plants.</title>
        <authorList>
            <person name="Yamashiro T."/>
            <person name="Shiraishi A."/>
            <person name="Nakayama K."/>
            <person name="Satake H."/>
        </authorList>
    </citation>
    <scope>NUCLEOTIDE SEQUENCE</scope>
</reference>
<evidence type="ECO:0000259" key="1">
    <source>
        <dbReference type="PROSITE" id="PS50878"/>
    </source>
</evidence>
<keyword evidence="2" id="KW-0916">Viral movement protein</keyword>
<keyword evidence="3" id="KW-1185">Reference proteome</keyword>
<dbReference type="Pfam" id="PF00078">
    <property type="entry name" value="RVT_1"/>
    <property type="match status" value="1"/>
</dbReference>
<evidence type="ECO:0000313" key="3">
    <source>
        <dbReference type="Proteomes" id="UP001151760"/>
    </source>
</evidence>
<dbReference type="PROSITE" id="PS50878">
    <property type="entry name" value="RT_POL"/>
    <property type="match status" value="1"/>
</dbReference>